<dbReference type="RefSeq" id="WP_261951288.1">
    <property type="nucleotide sequence ID" value="NZ_AP026073.1"/>
</dbReference>
<evidence type="ECO:0000313" key="3">
    <source>
        <dbReference type="Proteomes" id="UP001059597"/>
    </source>
</evidence>
<keyword evidence="1" id="KW-1133">Transmembrane helix</keyword>
<organism evidence="2 3">
    <name type="scientific">Streptomyces nigrescens</name>
    <dbReference type="NCBI Taxonomy" id="1920"/>
    <lineage>
        <taxon>Bacteria</taxon>
        <taxon>Bacillati</taxon>
        <taxon>Actinomycetota</taxon>
        <taxon>Actinomycetes</taxon>
        <taxon>Kitasatosporales</taxon>
        <taxon>Streptomycetaceae</taxon>
        <taxon>Streptomyces</taxon>
    </lineage>
</organism>
<keyword evidence="1" id="KW-0472">Membrane</keyword>
<gene>
    <name evidence="2" type="ORF">HEK616_05520</name>
</gene>
<dbReference type="EMBL" id="AP026073">
    <property type="protein sequence ID" value="BDM67065.1"/>
    <property type="molecule type" value="Genomic_DNA"/>
</dbReference>
<dbReference type="Proteomes" id="UP001059597">
    <property type="component" value="Chromosome"/>
</dbReference>
<evidence type="ECO:0000256" key="1">
    <source>
        <dbReference type="SAM" id="Phobius"/>
    </source>
</evidence>
<name>A0ABM7ZKY1_STRNI</name>
<sequence length="232" mass="23145">MHGTVNHAPTGRPRGALRRLRDRFGPLPRWWPVPLCALLGAAGGAVYQAVEPPRYAATGYVAVVPGKGADPAAALGFAQAYGRIATSGAVLADAHRDSGLPLGTLRGGIRAATSPDAPMIEITGTARTPAGSAGLANAVTRSLARTGNRTAARTGAHLLVFARASAPDDPVSPSAPLATAVGGAAGGLLGGLVLLVRPRQRRPAVRAGGSVPAPAHATVEAGAVPAAEDAVR</sequence>
<keyword evidence="3" id="KW-1185">Reference proteome</keyword>
<keyword evidence="1" id="KW-0812">Transmembrane</keyword>
<evidence type="ECO:0000313" key="2">
    <source>
        <dbReference type="EMBL" id="BDM67065.1"/>
    </source>
</evidence>
<accession>A0ABM7ZKY1</accession>
<feature type="transmembrane region" description="Helical" evidence="1">
    <location>
        <begin position="177"/>
        <end position="196"/>
    </location>
</feature>
<proteinExistence type="predicted"/>
<evidence type="ECO:0008006" key="4">
    <source>
        <dbReference type="Google" id="ProtNLM"/>
    </source>
</evidence>
<reference evidence="2" key="1">
    <citation type="submission" date="2022-06" db="EMBL/GenBank/DDBJ databases">
        <title>Complete genome sequence of Streptomyces nigrescens HEK616.</title>
        <authorList>
            <person name="Asamizu S."/>
            <person name="Onaka H."/>
        </authorList>
    </citation>
    <scope>NUCLEOTIDE SEQUENCE</scope>
    <source>
        <strain evidence="2">HEK616</strain>
    </source>
</reference>
<protein>
    <recommendedName>
        <fullName evidence="4">Lipopolysaccharide biosynthesis protein</fullName>
    </recommendedName>
</protein>